<dbReference type="Gene3D" id="3.30.70.360">
    <property type="match status" value="2"/>
</dbReference>
<gene>
    <name evidence="10" type="ORF">SG0102_20940</name>
</gene>
<evidence type="ECO:0000256" key="5">
    <source>
        <dbReference type="ARBA" id="ARBA00022801"/>
    </source>
</evidence>
<dbReference type="KEGG" id="ebm:SG0102_20940"/>
<reference evidence="10 11" key="1">
    <citation type="submission" date="2018-11" db="EMBL/GenBank/DDBJ databases">
        <title>Novel Erysipelotrichaceae bacterium isolated from small intestine of a swine.</title>
        <authorList>
            <person name="Kim J.S."/>
            <person name="Choe H."/>
            <person name="Lee Y.R."/>
            <person name="Kim K.M."/>
            <person name="Park D.S."/>
        </authorList>
    </citation>
    <scope>NUCLEOTIDE SEQUENCE [LARGE SCALE GENOMIC DNA]</scope>
    <source>
        <strain evidence="10 11">SG0102</strain>
    </source>
</reference>
<comment type="cofactor">
    <cofactor evidence="1">
        <name>Zn(2+)</name>
        <dbReference type="ChEBI" id="CHEBI:29105"/>
    </cofactor>
</comment>
<dbReference type="GO" id="GO:0008270">
    <property type="term" value="F:zinc ion binding"/>
    <property type="evidence" value="ECO:0007669"/>
    <property type="project" value="InterPro"/>
</dbReference>
<dbReference type="EMBL" id="AP019309">
    <property type="protein sequence ID" value="BBH27160.1"/>
    <property type="molecule type" value="Genomic_DNA"/>
</dbReference>
<dbReference type="AlphaFoldDB" id="A0A3G9J803"/>
<dbReference type="Proteomes" id="UP000268059">
    <property type="component" value="Chromosome"/>
</dbReference>
<feature type="domain" description="Peptidase M20 dimerisation" evidence="9">
    <location>
        <begin position="254"/>
        <end position="360"/>
    </location>
</feature>
<dbReference type="InterPro" id="IPR050072">
    <property type="entry name" value="Peptidase_M20A"/>
</dbReference>
<dbReference type="GO" id="GO:0008237">
    <property type="term" value="F:metallopeptidase activity"/>
    <property type="evidence" value="ECO:0007669"/>
    <property type="project" value="UniProtKB-KW"/>
</dbReference>
<dbReference type="GO" id="GO:0016805">
    <property type="term" value="F:dipeptidase activity"/>
    <property type="evidence" value="ECO:0007669"/>
    <property type="project" value="UniProtKB-KW"/>
</dbReference>
<keyword evidence="4" id="KW-0479">Metal-binding</keyword>
<keyword evidence="8" id="KW-0482">Metalloprotease</keyword>
<dbReference type="NCBIfam" id="TIGR01887">
    <property type="entry name" value="dipeptidaselike"/>
    <property type="match status" value="1"/>
</dbReference>
<accession>A0A3G9J803</accession>
<dbReference type="SUPFAM" id="SSF53187">
    <property type="entry name" value="Zn-dependent exopeptidases"/>
    <property type="match status" value="1"/>
</dbReference>
<dbReference type="GO" id="GO:0006526">
    <property type="term" value="P:L-arginine biosynthetic process"/>
    <property type="evidence" value="ECO:0007669"/>
    <property type="project" value="TreeGrafter"/>
</dbReference>
<evidence type="ECO:0000256" key="7">
    <source>
        <dbReference type="ARBA" id="ARBA00022997"/>
    </source>
</evidence>
<evidence type="ECO:0000313" key="10">
    <source>
        <dbReference type="EMBL" id="BBH27160.1"/>
    </source>
</evidence>
<dbReference type="InterPro" id="IPR010964">
    <property type="entry name" value="M20A_pepV-rel"/>
</dbReference>
<keyword evidence="11" id="KW-1185">Reference proteome</keyword>
<evidence type="ECO:0000256" key="1">
    <source>
        <dbReference type="ARBA" id="ARBA00001947"/>
    </source>
</evidence>
<keyword evidence="7" id="KW-0224">Dipeptidase</keyword>
<dbReference type="RefSeq" id="WP_125119911.1">
    <property type="nucleotide sequence ID" value="NZ_AP019309.1"/>
</dbReference>
<keyword evidence="6" id="KW-0862">Zinc</keyword>
<name>A0A3G9J803_9FIRM</name>
<dbReference type="Gene3D" id="3.40.630.10">
    <property type="entry name" value="Zn peptidases"/>
    <property type="match status" value="1"/>
</dbReference>
<dbReference type="SUPFAM" id="SSF55031">
    <property type="entry name" value="Bacterial exopeptidase dimerisation domain"/>
    <property type="match status" value="1"/>
</dbReference>
<evidence type="ECO:0000256" key="3">
    <source>
        <dbReference type="ARBA" id="ARBA00022670"/>
    </source>
</evidence>
<dbReference type="InterPro" id="IPR002933">
    <property type="entry name" value="Peptidase_M20"/>
</dbReference>
<evidence type="ECO:0000256" key="8">
    <source>
        <dbReference type="ARBA" id="ARBA00023049"/>
    </source>
</evidence>
<protein>
    <submittedName>
        <fullName evidence="10">Dipeptidase PepV</fullName>
    </submittedName>
</protein>
<keyword evidence="5" id="KW-0378">Hydrolase</keyword>
<evidence type="ECO:0000256" key="4">
    <source>
        <dbReference type="ARBA" id="ARBA00022723"/>
    </source>
</evidence>
<dbReference type="NCBIfam" id="NF005591">
    <property type="entry name" value="PRK07318.1"/>
    <property type="match status" value="1"/>
</dbReference>
<dbReference type="FunCoup" id="A0A3G9J803">
    <property type="interactions" value="94"/>
</dbReference>
<dbReference type="Pfam" id="PF07687">
    <property type="entry name" value="M20_dimer"/>
    <property type="match status" value="1"/>
</dbReference>
<evidence type="ECO:0000259" key="9">
    <source>
        <dbReference type="Pfam" id="PF07687"/>
    </source>
</evidence>
<dbReference type="InParanoid" id="A0A3G9J803"/>
<keyword evidence="3" id="KW-0645">Protease</keyword>
<dbReference type="InterPro" id="IPR011650">
    <property type="entry name" value="Peptidase_M20_dimer"/>
</dbReference>
<dbReference type="OrthoDB" id="9761532at2"/>
<organism evidence="10 11">
    <name type="scientific">Intestinibaculum porci</name>
    <dbReference type="NCBI Taxonomy" id="2487118"/>
    <lineage>
        <taxon>Bacteria</taxon>
        <taxon>Bacillati</taxon>
        <taxon>Bacillota</taxon>
        <taxon>Erysipelotrichia</taxon>
        <taxon>Erysipelotrichales</taxon>
        <taxon>Erysipelotrichaceae</taxon>
        <taxon>Intestinibaculum</taxon>
    </lineage>
</organism>
<dbReference type="PANTHER" id="PTHR43808:SF31">
    <property type="entry name" value="N-ACETYL-L-CITRULLINE DEACETYLASE"/>
    <property type="match status" value="1"/>
</dbReference>
<dbReference type="Pfam" id="PF01546">
    <property type="entry name" value="Peptidase_M20"/>
    <property type="match status" value="1"/>
</dbReference>
<sequence length="456" mass="50656">MIDFYNEVLKEKENLLTDLKTLCQIPSVLDKSTAKGNQPFGAGCRQALDAMLAIGKRDGFVTDDVDGYAGSIDIGEGEDVFGILGHLDVVPVNKTGWNYPQFDATLDGDRLYGRGVADDKGPLLAAYYAAKIVNRMQFDRRYKMRVIFGCDEENGSSCVDYYFKHRPYPAMGFTPDADFPVVYGEKAISQYTLSGDFSQHDIIGIYGGKRFNVVPSVAEAYLKGDVKDYEASFKAFLAQYSLKGMIGKEGNVVKLLVNGRSAHGSMPQKGINAVVYLCHYLNSISKNALVDFVDRYFFEDTSGKALGIANEGRLGTTTVNLGVLNYKEGHAQIKLDIRYSDELTHKKLQETLMSHAKEVGFNEKHNDTDALYVDPNSELVTKLHASYVEYTNDHDHHPQVIGGGTYAKEMPNCVAFGAEFPGRDNHMHEDNETILLDELLKSTAIYAKALYDLIKK</sequence>
<dbReference type="GO" id="GO:0008777">
    <property type="term" value="F:acetylornithine deacetylase activity"/>
    <property type="evidence" value="ECO:0007669"/>
    <property type="project" value="TreeGrafter"/>
</dbReference>
<proteinExistence type="inferred from homology"/>
<dbReference type="PANTHER" id="PTHR43808">
    <property type="entry name" value="ACETYLORNITHINE DEACETYLASE"/>
    <property type="match status" value="1"/>
</dbReference>
<dbReference type="GO" id="GO:0006508">
    <property type="term" value="P:proteolysis"/>
    <property type="evidence" value="ECO:0007669"/>
    <property type="project" value="UniProtKB-KW"/>
</dbReference>
<evidence type="ECO:0000256" key="2">
    <source>
        <dbReference type="ARBA" id="ARBA00006247"/>
    </source>
</evidence>
<comment type="similarity">
    <text evidence="2">Belongs to the peptidase M20A family.</text>
</comment>
<evidence type="ECO:0000313" key="11">
    <source>
        <dbReference type="Proteomes" id="UP000268059"/>
    </source>
</evidence>
<dbReference type="InterPro" id="IPR036264">
    <property type="entry name" value="Bact_exopeptidase_dim_dom"/>
</dbReference>
<evidence type="ECO:0000256" key="6">
    <source>
        <dbReference type="ARBA" id="ARBA00022833"/>
    </source>
</evidence>